<dbReference type="GO" id="GO:0043531">
    <property type="term" value="F:ADP binding"/>
    <property type="evidence" value="ECO:0007669"/>
    <property type="project" value="InterPro"/>
</dbReference>
<dbReference type="InterPro" id="IPR044974">
    <property type="entry name" value="Disease_R_plants"/>
</dbReference>
<dbReference type="InterPro" id="IPR002182">
    <property type="entry name" value="NB-ARC"/>
</dbReference>
<dbReference type="InterPro" id="IPR027417">
    <property type="entry name" value="P-loop_NTPase"/>
</dbReference>
<dbReference type="PROSITE" id="PS51450">
    <property type="entry name" value="LRR"/>
    <property type="match status" value="1"/>
</dbReference>
<dbReference type="SMART" id="SM00382">
    <property type="entry name" value="AAA"/>
    <property type="match status" value="1"/>
</dbReference>
<dbReference type="Gene3D" id="3.40.50.10140">
    <property type="entry name" value="Toll/interleukin-1 receptor homology (TIR) domain"/>
    <property type="match status" value="1"/>
</dbReference>
<dbReference type="InterPro" id="IPR032675">
    <property type="entry name" value="LRR_dom_sf"/>
</dbReference>
<name>A0AAV9MR68_9SOLN</name>
<evidence type="ECO:0000256" key="5">
    <source>
        <dbReference type="ARBA" id="ARBA00023054"/>
    </source>
</evidence>
<dbReference type="SMART" id="SM00255">
    <property type="entry name" value="TIR"/>
    <property type="match status" value="1"/>
</dbReference>
<dbReference type="Gene3D" id="3.80.10.10">
    <property type="entry name" value="Ribonuclease Inhibitor"/>
    <property type="match status" value="2"/>
</dbReference>
<dbReference type="Pfam" id="PF00931">
    <property type="entry name" value="NB-ARC"/>
    <property type="match status" value="1"/>
</dbReference>
<comment type="caution">
    <text evidence="8">The sequence shown here is derived from an EMBL/GenBank/DDBJ whole genome shotgun (WGS) entry which is preliminary data.</text>
</comment>
<dbReference type="SUPFAM" id="SSF52058">
    <property type="entry name" value="L domain-like"/>
    <property type="match status" value="1"/>
</dbReference>
<dbReference type="InterPro" id="IPR003593">
    <property type="entry name" value="AAA+_ATPase"/>
</dbReference>
<dbReference type="PRINTS" id="PR00364">
    <property type="entry name" value="DISEASERSIST"/>
</dbReference>
<dbReference type="GO" id="GO:0016020">
    <property type="term" value="C:membrane"/>
    <property type="evidence" value="ECO:0007669"/>
    <property type="project" value="UniProtKB-SubCell"/>
</dbReference>
<dbReference type="PROSITE" id="PS50104">
    <property type="entry name" value="TIR"/>
    <property type="match status" value="1"/>
</dbReference>
<dbReference type="GO" id="GO:0007165">
    <property type="term" value="P:signal transduction"/>
    <property type="evidence" value="ECO:0007669"/>
    <property type="project" value="InterPro"/>
</dbReference>
<evidence type="ECO:0000256" key="4">
    <source>
        <dbReference type="ARBA" id="ARBA00022821"/>
    </source>
</evidence>
<evidence type="ECO:0000256" key="1">
    <source>
        <dbReference type="ARBA" id="ARBA00004170"/>
    </source>
</evidence>
<reference evidence="8 9" key="1">
    <citation type="submission" date="2023-10" db="EMBL/GenBank/DDBJ databases">
        <title>Genome-Wide Identification Analysis in wild type Solanum Pinnatisectum Reveals Some Genes Defensing Phytophthora Infestans.</title>
        <authorList>
            <person name="Sun C."/>
        </authorList>
    </citation>
    <scope>NUCLEOTIDE SEQUENCE [LARGE SCALE GENOMIC DNA]</scope>
    <source>
        <strain evidence="8">LQN</strain>
        <tissue evidence="8">Leaf</tissue>
    </source>
</reference>
<dbReference type="EMBL" id="JAWPEI010000001">
    <property type="protein sequence ID" value="KAK4739530.1"/>
    <property type="molecule type" value="Genomic_DNA"/>
</dbReference>
<dbReference type="InterPro" id="IPR001611">
    <property type="entry name" value="Leu-rich_rpt"/>
</dbReference>
<keyword evidence="5" id="KW-0175">Coiled coil</keyword>
<keyword evidence="9" id="KW-1185">Reference proteome</keyword>
<dbReference type="GO" id="GO:0005524">
    <property type="term" value="F:ATP binding"/>
    <property type="evidence" value="ECO:0007669"/>
    <property type="project" value="UniProtKB-KW"/>
</dbReference>
<dbReference type="InterPro" id="IPR000157">
    <property type="entry name" value="TIR_dom"/>
</dbReference>
<sequence length="1171" mass="133171">MRAEKASVSRPRCSYHVYLSYRGHEISMNFINSLHTALTDVGIQTFKRHSEARKGKIVGSELQKAVKESRISIIVFTEDYGYSRRCLDELVSILERKQIAGHMILPVFYRVDPSHIRKQRESYAKAFHNYEEQIMAKKDERRNEHIAKIKIWRSSLTEVANMAGIVLKDGDELKFIQEIVEDIWGKLSRKVLSFAPYPVGIYSRVKDINFWLQDNSTNSRTLMIYGEPGIGKTTIAKALFNLHCDRFQCSSFLGDIREIAKESYGLINLQKNLLSDLLKEDKIDLNDIDRGASTIKECLVHKKFLLVLDDVDDLNQLKGLLDSRDWIPSGSKVIITTTNEHLLNPLDACVMYESKRMNNHEALKFFSLHTFGQDHPVKEYMKHSKQIVKHCRGLPLTLQVLASSLRGGSIDMWEDAIQKLERYSECHNHKVLELSYEALPDDHDKNVFLDIACFFVGKDRDYTIKVLDECGFHATAEIQNLIDRYLLTVTPDNRLMMHQLLQEMGKEVICRESPTEPGKRSRIWHHKDALSILHEETVTESIEGLVLKMCGSDESKPVRHESISKRPYFNDSQSTSTLTLKKNSSKRLRLGFLSWGQGNSVSARSQTVQNEAGMSAKAFSKMQELRYLELENVQLSGTFEGFPKKLRWLRWYGRFQSTSFPNGFPHENLVVLEMSNSNLQQTWEGAKSLRSLKILDLGHSHSLMKTPDFSGMPNLERVILEDCINLVKVHESIGRLHKLLVLNLMGCESLKKLPRKIWEIKSLQELTLCGCSKLELSRIMRNGKFLQALTRDVTNRDQFSSKAEKPICCDPLSAKSVYSIFWSLWPKSAGSMSDIFQITLQSLDISHSNLTDTLIPYDLSVLPSLKYLSLRGNPICTLPGSLKSLTMLQSLQLADCTRLQWIPELPLSLQILNASNCRSLNKVTNLPNFMRSLDLHLENCEKLVEVQGVFKLDPIEDIDDILDLCCLDNLEVRAVDVELCNYLSSTKSKGRVQGLYEFGIHNIYIPGGKVPTEFSNISTGSSIDFTVPPLPNAKIQGLNICVAYAECLEECFSERHFIKVSNKTKGIKWIYGPTIFGIAGPGNPMLWFSNWKFGNQLERGDQVVVSLSMSCLVEEFGVYLVCSEQSEEEEETLFKNAEGCGRLSYPLQHAIGGDLSPYELSSGVYHLSIYS</sequence>
<keyword evidence="4" id="KW-0611">Plant defense</keyword>
<evidence type="ECO:0000256" key="2">
    <source>
        <dbReference type="ARBA" id="ARBA00022614"/>
    </source>
</evidence>
<dbReference type="Gene3D" id="1.10.8.430">
    <property type="entry name" value="Helical domain of apoptotic protease-activating factors"/>
    <property type="match status" value="1"/>
</dbReference>
<gene>
    <name evidence="8" type="ORF">R3W88_003227</name>
</gene>
<dbReference type="SUPFAM" id="SSF46785">
    <property type="entry name" value="Winged helix' DNA-binding domain"/>
    <property type="match status" value="1"/>
</dbReference>
<keyword evidence="6" id="KW-0472">Membrane</keyword>
<comment type="subcellular location">
    <subcellularLocation>
        <location evidence="1">Membrane</location>
        <topology evidence="1">Peripheral membrane protein</topology>
    </subcellularLocation>
</comment>
<dbReference type="InterPro" id="IPR036390">
    <property type="entry name" value="WH_DNA-bd_sf"/>
</dbReference>
<accession>A0AAV9MR68</accession>
<organism evidence="8 9">
    <name type="scientific">Solanum pinnatisectum</name>
    <name type="common">tansyleaf nightshade</name>
    <dbReference type="NCBI Taxonomy" id="50273"/>
    <lineage>
        <taxon>Eukaryota</taxon>
        <taxon>Viridiplantae</taxon>
        <taxon>Streptophyta</taxon>
        <taxon>Embryophyta</taxon>
        <taxon>Tracheophyta</taxon>
        <taxon>Spermatophyta</taxon>
        <taxon>Magnoliopsida</taxon>
        <taxon>eudicotyledons</taxon>
        <taxon>Gunneridae</taxon>
        <taxon>Pentapetalae</taxon>
        <taxon>asterids</taxon>
        <taxon>lamiids</taxon>
        <taxon>Solanales</taxon>
        <taxon>Solanaceae</taxon>
        <taxon>Solanoideae</taxon>
        <taxon>Solaneae</taxon>
        <taxon>Solanum</taxon>
    </lineage>
</organism>
<evidence type="ECO:0000256" key="6">
    <source>
        <dbReference type="ARBA" id="ARBA00023136"/>
    </source>
</evidence>
<dbReference type="Gene3D" id="3.40.50.300">
    <property type="entry name" value="P-loop containing nucleotide triphosphate hydrolases"/>
    <property type="match status" value="1"/>
</dbReference>
<dbReference type="Proteomes" id="UP001311915">
    <property type="component" value="Unassembled WGS sequence"/>
</dbReference>
<protein>
    <recommendedName>
        <fullName evidence="7">TIR domain-containing protein</fullName>
    </recommendedName>
</protein>
<evidence type="ECO:0000256" key="3">
    <source>
        <dbReference type="ARBA" id="ARBA00022737"/>
    </source>
</evidence>
<keyword evidence="2" id="KW-0433">Leucine-rich repeat</keyword>
<evidence type="ECO:0000313" key="8">
    <source>
        <dbReference type="EMBL" id="KAK4739530.1"/>
    </source>
</evidence>
<proteinExistence type="predicted"/>
<dbReference type="AlphaFoldDB" id="A0AAV9MR68"/>
<dbReference type="InterPro" id="IPR035897">
    <property type="entry name" value="Toll_tir_struct_dom_sf"/>
</dbReference>
<dbReference type="SUPFAM" id="SSF52540">
    <property type="entry name" value="P-loop containing nucleoside triphosphate hydrolases"/>
    <property type="match status" value="1"/>
</dbReference>
<dbReference type="Pfam" id="PF23282">
    <property type="entry name" value="WHD_ROQ1"/>
    <property type="match status" value="1"/>
</dbReference>
<feature type="domain" description="TIR" evidence="7">
    <location>
        <begin position="13"/>
        <end position="187"/>
    </location>
</feature>
<evidence type="ECO:0000313" key="9">
    <source>
        <dbReference type="Proteomes" id="UP001311915"/>
    </source>
</evidence>
<dbReference type="PANTHER" id="PTHR11017">
    <property type="entry name" value="LEUCINE-RICH REPEAT-CONTAINING PROTEIN"/>
    <property type="match status" value="1"/>
</dbReference>
<dbReference type="InterPro" id="IPR058192">
    <property type="entry name" value="WHD_ROQ1-like"/>
</dbReference>
<dbReference type="InterPro" id="IPR042197">
    <property type="entry name" value="Apaf_helical"/>
</dbReference>
<dbReference type="Pfam" id="PF01582">
    <property type="entry name" value="TIR"/>
    <property type="match status" value="1"/>
</dbReference>
<keyword evidence="3" id="KW-0677">Repeat</keyword>
<dbReference type="PANTHER" id="PTHR11017:SF236">
    <property type="entry name" value="TMV RESISTANCE PROTEIN N-LIKE"/>
    <property type="match status" value="1"/>
</dbReference>
<dbReference type="SUPFAM" id="SSF52200">
    <property type="entry name" value="Toll/Interleukin receptor TIR domain"/>
    <property type="match status" value="1"/>
</dbReference>
<dbReference type="GO" id="GO:0006952">
    <property type="term" value="P:defense response"/>
    <property type="evidence" value="ECO:0007669"/>
    <property type="project" value="UniProtKB-KW"/>
</dbReference>
<evidence type="ECO:0000259" key="7">
    <source>
        <dbReference type="PROSITE" id="PS50104"/>
    </source>
</evidence>